<gene>
    <name evidence="9" type="ORF">H9629_04535</name>
</gene>
<keyword evidence="3 6" id="KW-0812">Transmembrane</keyword>
<keyword evidence="10" id="KW-1185">Reference proteome</keyword>
<reference evidence="9 10" key="1">
    <citation type="submission" date="2020-08" db="EMBL/GenBank/DDBJ databases">
        <title>A Genomic Blueprint of the Chicken Gut Microbiome.</title>
        <authorList>
            <person name="Gilroy R."/>
            <person name="Ravi A."/>
            <person name="Getino M."/>
            <person name="Pursley I."/>
            <person name="Horton D.L."/>
            <person name="Alikhan N.-F."/>
            <person name="Baker D."/>
            <person name="Gharbi K."/>
            <person name="Hall N."/>
            <person name="Watson M."/>
            <person name="Adriaenssens E.M."/>
            <person name="Foster-Nyarko E."/>
            <person name="Jarju S."/>
            <person name="Secka A."/>
            <person name="Antonio M."/>
            <person name="Oren A."/>
            <person name="Chaudhuri R."/>
            <person name="La Ragione R.M."/>
            <person name="Hildebrand F."/>
            <person name="Pallen M.J."/>
        </authorList>
    </citation>
    <scope>NUCLEOTIDE SEQUENCE [LARGE SCALE GENOMIC DNA]</scope>
    <source>
        <strain evidence="9 10">Sa1BUA6</strain>
    </source>
</reference>
<dbReference type="Proteomes" id="UP000621930">
    <property type="component" value="Unassembled WGS sequence"/>
</dbReference>
<keyword evidence="4 6" id="KW-1133">Transmembrane helix</keyword>
<keyword evidence="2" id="KW-1003">Cell membrane</keyword>
<dbReference type="RefSeq" id="WP_144723812.1">
    <property type="nucleotide sequence ID" value="NZ_JACSPT010000004.1"/>
</dbReference>
<organism evidence="9 10">
    <name type="scientific">Acinetobacter pecorum</name>
    <dbReference type="NCBI Taxonomy" id="2762215"/>
    <lineage>
        <taxon>Bacteria</taxon>
        <taxon>Pseudomonadati</taxon>
        <taxon>Pseudomonadota</taxon>
        <taxon>Gammaproteobacteria</taxon>
        <taxon>Moraxellales</taxon>
        <taxon>Moraxellaceae</taxon>
        <taxon>Acinetobacter</taxon>
    </lineage>
</organism>
<evidence type="ECO:0000256" key="5">
    <source>
        <dbReference type="ARBA" id="ARBA00023136"/>
    </source>
</evidence>
<dbReference type="Pfam" id="PF14237">
    <property type="entry name" value="GYF_2"/>
    <property type="match status" value="1"/>
</dbReference>
<dbReference type="InterPro" id="IPR025640">
    <property type="entry name" value="GYF_2"/>
</dbReference>
<comment type="caution">
    <text evidence="9">The sequence shown here is derived from an EMBL/GenBank/DDBJ whole genome shotgun (WGS) entry which is preliminary data.</text>
</comment>
<evidence type="ECO:0000313" key="9">
    <source>
        <dbReference type="EMBL" id="MBD8008606.1"/>
    </source>
</evidence>
<evidence type="ECO:0000256" key="4">
    <source>
        <dbReference type="ARBA" id="ARBA00022989"/>
    </source>
</evidence>
<comment type="subcellular location">
    <subcellularLocation>
        <location evidence="1">Cell membrane</location>
        <topology evidence="1">Multi-pass membrane protein</topology>
    </subcellularLocation>
</comment>
<dbReference type="EMBL" id="JACSPT010000004">
    <property type="protein sequence ID" value="MBD8008606.1"/>
    <property type="molecule type" value="Genomic_DNA"/>
</dbReference>
<dbReference type="InterPro" id="IPR010432">
    <property type="entry name" value="RDD"/>
</dbReference>
<name>A0ABR8VVR3_9GAMM</name>
<feature type="transmembrane region" description="Helical" evidence="6">
    <location>
        <begin position="223"/>
        <end position="243"/>
    </location>
</feature>
<dbReference type="InterPro" id="IPR051791">
    <property type="entry name" value="Pra-immunoreactive"/>
</dbReference>
<feature type="domain" description="GYF" evidence="8">
    <location>
        <begin position="4"/>
        <end position="50"/>
    </location>
</feature>
<evidence type="ECO:0000256" key="6">
    <source>
        <dbReference type="SAM" id="Phobius"/>
    </source>
</evidence>
<evidence type="ECO:0000256" key="1">
    <source>
        <dbReference type="ARBA" id="ARBA00004651"/>
    </source>
</evidence>
<evidence type="ECO:0000313" key="10">
    <source>
        <dbReference type="Proteomes" id="UP000621930"/>
    </source>
</evidence>
<evidence type="ECO:0000256" key="2">
    <source>
        <dbReference type="ARBA" id="ARBA00022475"/>
    </source>
</evidence>
<evidence type="ECO:0000256" key="3">
    <source>
        <dbReference type="ARBA" id="ARBA00022692"/>
    </source>
</evidence>
<accession>A0ABR8VVR3</accession>
<feature type="transmembrane region" description="Helical" evidence="6">
    <location>
        <begin position="168"/>
        <end position="188"/>
    </location>
</feature>
<dbReference type="PANTHER" id="PTHR36115">
    <property type="entry name" value="PROLINE-RICH ANTIGEN HOMOLOG-RELATED"/>
    <property type="match status" value="1"/>
</dbReference>
<keyword evidence="5 6" id="KW-0472">Membrane</keyword>
<proteinExistence type="predicted"/>
<evidence type="ECO:0000259" key="7">
    <source>
        <dbReference type="Pfam" id="PF06271"/>
    </source>
</evidence>
<feature type="domain" description="RDD" evidence="7">
    <location>
        <begin position="97"/>
        <end position="258"/>
    </location>
</feature>
<sequence length="264" mass="29839">MQIYLARNNQQAGPYTLEQLNQMLANQQVMLTDLAWHQGMTEWKALGELTQGKSVYQPEGYIAPAPTPETPVFQNNQTEKTSYGQQPRVSARKNELASIPSRILAKIVDLLLWLPATFILTAFFTPEQEARFAELNQEFMNVVLSSDADPAMAQQLQTQMFEMFSQQAWLATAVYLLIMLAIQAFLIAKSGQSIGKKLTKIKIVDADSGEKTSLLRAFTIRSVLFIFFNIMFMPLSLIIDWAFGLGKKRQTLHDKLAKTQVVKQ</sequence>
<protein>
    <submittedName>
        <fullName evidence="9">RDD family protein</fullName>
    </submittedName>
</protein>
<evidence type="ECO:0000259" key="8">
    <source>
        <dbReference type="Pfam" id="PF14237"/>
    </source>
</evidence>
<dbReference type="Pfam" id="PF06271">
    <property type="entry name" value="RDD"/>
    <property type="match status" value="1"/>
</dbReference>